<comment type="caution">
    <text evidence="1">The sequence shown here is derived from an EMBL/GenBank/DDBJ whole genome shotgun (WGS) entry which is preliminary data.</text>
</comment>
<dbReference type="EMBL" id="BPWL01000007">
    <property type="protein sequence ID" value="GJJ12134.1"/>
    <property type="molecule type" value="Genomic_DNA"/>
</dbReference>
<reference evidence="1" key="1">
    <citation type="submission" date="2021-10" db="EMBL/GenBank/DDBJ databases">
        <title>De novo Genome Assembly of Clathrus columnatus (Basidiomycota, Fungi) Using Illumina and Nanopore Sequence Data.</title>
        <authorList>
            <person name="Ogiso-Tanaka E."/>
            <person name="Itagaki H."/>
            <person name="Hosoya T."/>
            <person name="Hosaka K."/>
        </authorList>
    </citation>
    <scope>NUCLEOTIDE SEQUENCE</scope>
    <source>
        <strain evidence="1">MO-923</strain>
    </source>
</reference>
<dbReference type="AlphaFoldDB" id="A0AAV5ABX6"/>
<proteinExistence type="predicted"/>
<name>A0AAV5ABX6_9AGAM</name>
<sequence length="334" mass="38599">MSRVFSMEPNSSQYFHLLSLAEQGQHPHFWFHDGDTVLSADGVYFRVHSVHIVPLSEILLQFFQDVPKLVHPQALYFLPQVKGGPLAWSCLLGLLYNKEKAVVNPSLGELLSITRLSIMYQFTRLKLWALACMRRDFFKDPEYMQIDSEETVEEKLENAINVFQAWWFPRFDLNNRTLAIYALARLDLSSYKMRQLQRDTLPQSWRIIAAARRALDLRYIDIVGQVAAIGAGRRDPSKFVAHSPSTCQKSLLNWMQDARGRDSDILRIFKRLQNAIPLGPVCRDCIHDARTFLRKAYEETSRNLPIYMGCHEQIIKDWTINQVLLDADGLLCPV</sequence>
<dbReference type="Proteomes" id="UP001050691">
    <property type="component" value="Unassembled WGS sequence"/>
</dbReference>
<accession>A0AAV5ABX6</accession>
<gene>
    <name evidence="1" type="ORF">Clacol_006375</name>
</gene>
<evidence type="ECO:0000313" key="2">
    <source>
        <dbReference type="Proteomes" id="UP001050691"/>
    </source>
</evidence>
<evidence type="ECO:0008006" key="3">
    <source>
        <dbReference type="Google" id="ProtNLM"/>
    </source>
</evidence>
<keyword evidence="2" id="KW-1185">Reference proteome</keyword>
<protein>
    <recommendedName>
        <fullName evidence="3">BTB domain-containing protein</fullName>
    </recommendedName>
</protein>
<evidence type="ECO:0000313" key="1">
    <source>
        <dbReference type="EMBL" id="GJJ12134.1"/>
    </source>
</evidence>
<organism evidence="1 2">
    <name type="scientific">Clathrus columnatus</name>
    <dbReference type="NCBI Taxonomy" id="1419009"/>
    <lineage>
        <taxon>Eukaryota</taxon>
        <taxon>Fungi</taxon>
        <taxon>Dikarya</taxon>
        <taxon>Basidiomycota</taxon>
        <taxon>Agaricomycotina</taxon>
        <taxon>Agaricomycetes</taxon>
        <taxon>Phallomycetidae</taxon>
        <taxon>Phallales</taxon>
        <taxon>Clathraceae</taxon>
        <taxon>Clathrus</taxon>
    </lineage>
</organism>